<dbReference type="SUPFAM" id="SSF52540">
    <property type="entry name" value="P-loop containing nucleoside triphosphate hydrolases"/>
    <property type="match status" value="1"/>
</dbReference>
<dbReference type="InterPro" id="IPR058031">
    <property type="entry name" value="AAA_lid_NorR"/>
</dbReference>
<keyword evidence="13" id="KW-0535">Nitrogen fixation</keyword>
<evidence type="ECO:0000256" key="5">
    <source>
        <dbReference type="ARBA" id="ARBA00022553"/>
    </source>
</evidence>
<protein>
    <recommendedName>
        <fullName evidence="2">DNA-binding transcriptional regulator NtrC</fullName>
    </recommendedName>
    <alternativeName>
        <fullName evidence="14">Nitrogen regulation protein NR(I)</fullName>
    </alternativeName>
    <alternativeName>
        <fullName evidence="15">Nitrogen regulator I</fullName>
    </alternativeName>
</protein>
<evidence type="ECO:0000256" key="11">
    <source>
        <dbReference type="ARBA" id="ARBA00023159"/>
    </source>
</evidence>
<evidence type="ECO:0000259" key="20">
    <source>
        <dbReference type="PROSITE" id="PS50110"/>
    </source>
</evidence>
<evidence type="ECO:0000313" key="21">
    <source>
        <dbReference type="EMBL" id="KEO99279.1"/>
    </source>
</evidence>
<dbReference type="InterPro" id="IPR009057">
    <property type="entry name" value="Homeodomain-like_sf"/>
</dbReference>
<dbReference type="AlphaFoldDB" id="A0A074N0R2"/>
<dbReference type="Gene3D" id="3.40.50.2300">
    <property type="match status" value="1"/>
</dbReference>
<dbReference type="GO" id="GO:0005524">
    <property type="term" value="F:ATP binding"/>
    <property type="evidence" value="ECO:0007669"/>
    <property type="project" value="UniProtKB-KW"/>
</dbReference>
<evidence type="ECO:0000256" key="18">
    <source>
        <dbReference type="SAM" id="MobiDB-lite"/>
    </source>
</evidence>
<dbReference type="Pfam" id="PF02954">
    <property type="entry name" value="HTH_8"/>
    <property type="match status" value="1"/>
</dbReference>
<evidence type="ECO:0000256" key="12">
    <source>
        <dbReference type="ARBA" id="ARBA00023163"/>
    </source>
</evidence>
<keyword evidence="10" id="KW-0238">DNA-binding</keyword>
<evidence type="ECO:0000256" key="16">
    <source>
        <dbReference type="ARBA" id="ARBA00043886"/>
    </source>
</evidence>
<feature type="domain" description="Sigma-54 factor interaction" evidence="19">
    <location>
        <begin position="186"/>
        <end position="415"/>
    </location>
</feature>
<feature type="region of interest" description="Disordered" evidence="18">
    <location>
        <begin position="1"/>
        <end position="32"/>
    </location>
</feature>
<keyword evidence="8" id="KW-0902">Two-component regulatory system</keyword>
<dbReference type="EMBL" id="JMIX01000001">
    <property type="protein sequence ID" value="KEO99279.1"/>
    <property type="molecule type" value="Genomic_DNA"/>
</dbReference>
<dbReference type="PANTHER" id="PTHR32071:SF95">
    <property type="entry name" value="DNA-BINDING TRANSCRIPTIONAL REGULATOR NTRC"/>
    <property type="match status" value="1"/>
</dbReference>
<evidence type="ECO:0000256" key="15">
    <source>
        <dbReference type="ARBA" id="ARBA00031910"/>
    </source>
</evidence>
<keyword evidence="4" id="KW-0678">Repressor</keyword>
<dbReference type="InterPro" id="IPR003593">
    <property type="entry name" value="AAA+_ATPase"/>
</dbReference>
<dbReference type="InterPro" id="IPR011006">
    <property type="entry name" value="CheY-like_superfamily"/>
</dbReference>
<evidence type="ECO:0000256" key="14">
    <source>
        <dbReference type="ARBA" id="ARBA00029881"/>
    </source>
</evidence>
<evidence type="ECO:0000256" key="6">
    <source>
        <dbReference type="ARBA" id="ARBA00022741"/>
    </source>
</evidence>
<dbReference type="InterPro" id="IPR027417">
    <property type="entry name" value="P-loop_NTPase"/>
</dbReference>
<evidence type="ECO:0000256" key="13">
    <source>
        <dbReference type="ARBA" id="ARBA00023231"/>
    </source>
</evidence>
<dbReference type="PATRIC" id="fig|39960.10.peg.2307"/>
<dbReference type="KEGG" id="elq:Ga0102493_1157"/>
<keyword evidence="3" id="KW-0963">Cytoplasm</keyword>
<dbReference type="SUPFAM" id="SSF52172">
    <property type="entry name" value="CheY-like"/>
    <property type="match status" value="1"/>
</dbReference>
<keyword evidence="12" id="KW-0804">Transcription</keyword>
<evidence type="ECO:0000256" key="9">
    <source>
        <dbReference type="ARBA" id="ARBA00023015"/>
    </source>
</evidence>
<dbReference type="Gene3D" id="1.10.10.60">
    <property type="entry name" value="Homeodomain-like"/>
    <property type="match status" value="1"/>
</dbReference>
<dbReference type="Pfam" id="PF00158">
    <property type="entry name" value="Sigma54_activat"/>
    <property type="match status" value="1"/>
</dbReference>
<feature type="domain" description="Response regulatory" evidence="20">
    <location>
        <begin position="44"/>
        <end position="161"/>
    </location>
</feature>
<comment type="caution">
    <text evidence="21">The sequence shown here is derived from an EMBL/GenBank/DDBJ whole genome shotgun (WGS) entry which is preliminary data.</text>
</comment>
<dbReference type="Proteomes" id="UP000027866">
    <property type="component" value="Unassembled WGS sequence"/>
</dbReference>
<dbReference type="SMART" id="SM00382">
    <property type="entry name" value="AAA"/>
    <property type="match status" value="1"/>
</dbReference>
<dbReference type="Pfam" id="PF00072">
    <property type="entry name" value="Response_reg"/>
    <property type="match status" value="1"/>
</dbReference>
<keyword evidence="22" id="KW-1185">Reference proteome</keyword>
<evidence type="ECO:0000256" key="10">
    <source>
        <dbReference type="ARBA" id="ARBA00023125"/>
    </source>
</evidence>
<dbReference type="PRINTS" id="PR01590">
    <property type="entry name" value="HTHFIS"/>
</dbReference>
<dbReference type="PROSITE" id="PS50110">
    <property type="entry name" value="RESPONSE_REGULATORY"/>
    <property type="match status" value="1"/>
</dbReference>
<dbReference type="PANTHER" id="PTHR32071">
    <property type="entry name" value="TRANSCRIPTIONAL REGULATORY PROTEIN"/>
    <property type="match status" value="1"/>
</dbReference>
<organism evidence="21 22">
    <name type="scientific">Erythrobacter litoralis</name>
    <dbReference type="NCBI Taxonomy" id="39960"/>
    <lineage>
        <taxon>Bacteria</taxon>
        <taxon>Pseudomonadati</taxon>
        <taxon>Pseudomonadota</taxon>
        <taxon>Alphaproteobacteria</taxon>
        <taxon>Sphingomonadales</taxon>
        <taxon>Erythrobacteraceae</taxon>
        <taxon>Erythrobacter/Porphyrobacter group</taxon>
        <taxon>Erythrobacter</taxon>
    </lineage>
</organism>
<feature type="compositionally biased region" description="Basic and acidic residues" evidence="18">
    <location>
        <begin position="1"/>
        <end position="15"/>
    </location>
</feature>
<dbReference type="Pfam" id="PF25601">
    <property type="entry name" value="AAA_lid_14"/>
    <property type="match status" value="1"/>
</dbReference>
<dbReference type="PROSITE" id="PS50045">
    <property type="entry name" value="SIGMA54_INTERACT_4"/>
    <property type="match status" value="1"/>
</dbReference>
<comment type="subcellular location">
    <subcellularLocation>
        <location evidence="1">Cytoplasm</location>
    </subcellularLocation>
</comment>
<keyword evidence="9" id="KW-0805">Transcription regulation</keyword>
<reference evidence="21 22" key="1">
    <citation type="submission" date="2014-04" db="EMBL/GenBank/DDBJ databases">
        <title>A comprehensive comparison of genomes of Erythrobacter spp. Strains.</title>
        <authorList>
            <person name="Zheng Q."/>
        </authorList>
    </citation>
    <scope>NUCLEOTIDE SEQUENCE [LARGE SCALE GENOMIC DNA]</scope>
    <source>
        <strain evidence="21 22">DSM 8509</strain>
    </source>
</reference>
<proteinExistence type="predicted"/>
<dbReference type="GO" id="GO:0043565">
    <property type="term" value="F:sequence-specific DNA binding"/>
    <property type="evidence" value="ECO:0007669"/>
    <property type="project" value="InterPro"/>
</dbReference>
<dbReference type="Gene3D" id="3.40.50.300">
    <property type="entry name" value="P-loop containing nucleotide triphosphate hydrolases"/>
    <property type="match status" value="1"/>
</dbReference>
<keyword evidence="11" id="KW-0010">Activator</keyword>
<gene>
    <name evidence="21" type="ORF">EH32_00175</name>
</gene>
<dbReference type="InterPro" id="IPR001789">
    <property type="entry name" value="Sig_transdc_resp-reg_receiver"/>
</dbReference>
<dbReference type="SUPFAM" id="SSF46689">
    <property type="entry name" value="Homeodomain-like"/>
    <property type="match status" value="1"/>
</dbReference>
<name>A0A074N0R2_9SPHN</name>
<evidence type="ECO:0000256" key="1">
    <source>
        <dbReference type="ARBA" id="ARBA00004496"/>
    </source>
</evidence>
<dbReference type="SMART" id="SM00448">
    <property type="entry name" value="REC"/>
    <property type="match status" value="1"/>
</dbReference>
<evidence type="ECO:0000313" key="22">
    <source>
        <dbReference type="Proteomes" id="UP000027866"/>
    </source>
</evidence>
<evidence type="ECO:0000256" key="7">
    <source>
        <dbReference type="ARBA" id="ARBA00022840"/>
    </source>
</evidence>
<dbReference type="Gene3D" id="1.10.8.60">
    <property type="match status" value="1"/>
</dbReference>
<dbReference type="CDD" id="cd00156">
    <property type="entry name" value="REC"/>
    <property type="match status" value="1"/>
</dbReference>
<keyword evidence="5 17" id="KW-0597">Phosphoprotein</keyword>
<comment type="function">
    <text evidence="16">Member of the two-component regulatory system NtrB/NtrC, which controls expression of the nitrogen-regulated (ntr) genes in response to nitrogen limitation. Phosphorylated NtrC binds directly to DNA and stimulates the formation of open promoter-sigma54-RNA polymerase complexes.</text>
</comment>
<evidence type="ECO:0000256" key="17">
    <source>
        <dbReference type="PROSITE-ProRule" id="PRU00169"/>
    </source>
</evidence>
<feature type="modified residue" description="4-aspartylphosphate" evidence="17">
    <location>
        <position position="96"/>
    </location>
</feature>
<evidence type="ECO:0000256" key="4">
    <source>
        <dbReference type="ARBA" id="ARBA00022491"/>
    </source>
</evidence>
<evidence type="ECO:0000256" key="3">
    <source>
        <dbReference type="ARBA" id="ARBA00022490"/>
    </source>
</evidence>
<evidence type="ECO:0000256" key="8">
    <source>
        <dbReference type="ARBA" id="ARBA00023012"/>
    </source>
</evidence>
<keyword evidence="7" id="KW-0067">ATP-binding</keyword>
<dbReference type="GO" id="GO:0005737">
    <property type="term" value="C:cytoplasm"/>
    <property type="evidence" value="ECO:0007669"/>
    <property type="project" value="UniProtKB-SubCell"/>
</dbReference>
<dbReference type="GO" id="GO:0000160">
    <property type="term" value="P:phosphorelay signal transduction system"/>
    <property type="evidence" value="ECO:0007669"/>
    <property type="project" value="UniProtKB-KW"/>
</dbReference>
<keyword evidence="6" id="KW-0547">Nucleotide-binding</keyword>
<evidence type="ECO:0000256" key="2">
    <source>
        <dbReference type="ARBA" id="ARBA00019059"/>
    </source>
</evidence>
<dbReference type="CDD" id="cd00009">
    <property type="entry name" value="AAA"/>
    <property type="match status" value="1"/>
</dbReference>
<dbReference type="InterPro" id="IPR002197">
    <property type="entry name" value="HTH_Fis"/>
</dbReference>
<evidence type="ECO:0000259" key="19">
    <source>
        <dbReference type="PROSITE" id="PS50045"/>
    </source>
</evidence>
<sequence>MRELERAPMSEKVIPDSDEQSAADADRLDPAADTVRADTEAPRLVMLIDDEPAQSRLISAIAARNGWRTIVAPDAETAIATLGTREGMQLSAILLDQWVPGDDACALIAALKERRPALPILMLTTSASPVLAVEAMRAGASDYLVKPVSPDRLMEALRAVTKRESQRDELAPLTEKMGANLDFDAMIGTAPGFRTALAQAAKAARGQGHALIEGESGTGKEMLIRAMHSASPRTKEALRIVNVASIPPGSLESVLFGHEPGAFPGAFDRQIGALQHCDGGTLVLDEVDRLPRHVQQRLCEALESGIVRPVGASYGYRIDMRLLVACNVSLAALVEEGAFDADLARRLSATRIVLPPLRERTSDIPALTRHFLARIGEQPGLLHLSVSDSALSLLAAYEWPGNVRQLQSVLFRAAVYCESETLTAENFPQLSEVVGDRGEAPAPAFHEGAGVMLYTEDGNLRPLEEIEADVIRLAIGHYRGRMTEVARRLGIGRSTLYRKLSDLGIDNAA</sequence>
<dbReference type="InterPro" id="IPR002078">
    <property type="entry name" value="Sigma_54_int"/>
</dbReference>
<dbReference type="GO" id="GO:0006355">
    <property type="term" value="P:regulation of DNA-templated transcription"/>
    <property type="evidence" value="ECO:0007669"/>
    <property type="project" value="InterPro"/>
</dbReference>
<accession>A0A074N0R2</accession>